<proteinExistence type="predicted"/>
<organism evidence="4 5">
    <name type="scientific">Candidatus Megaera venefica</name>
    <dbReference type="NCBI Taxonomy" id="2055910"/>
    <lineage>
        <taxon>Bacteria</taxon>
        <taxon>Pseudomonadati</taxon>
        <taxon>Pseudomonadota</taxon>
        <taxon>Alphaproteobacteria</taxon>
        <taxon>Rickettsiales</taxon>
        <taxon>Rickettsiaceae</taxon>
        <taxon>Candidatus Megaera</taxon>
    </lineage>
</organism>
<dbReference type="EMBL" id="JARJFB010000180">
    <property type="protein sequence ID" value="MEA0971579.1"/>
    <property type="molecule type" value="Genomic_DNA"/>
</dbReference>
<protein>
    <submittedName>
        <fullName evidence="4">Ankyrin repeat-containing protein</fullName>
    </submittedName>
</protein>
<reference evidence="4 5" key="1">
    <citation type="submission" date="2023-03" db="EMBL/GenBank/DDBJ databases">
        <title>Host association and intracellularity evolved multiple times independently in the Rickettsiales.</title>
        <authorList>
            <person name="Castelli M."/>
            <person name="Nardi T."/>
            <person name="Gammuto L."/>
            <person name="Bellinzona G."/>
            <person name="Sabaneyeva E."/>
            <person name="Potekhin A."/>
            <person name="Serra V."/>
            <person name="Petroni G."/>
            <person name="Sassera D."/>
        </authorList>
    </citation>
    <scope>NUCLEOTIDE SEQUENCE [LARGE SCALE GENOMIC DNA]</scope>
    <source>
        <strain evidence="4 5">Sr 2-6</strain>
    </source>
</reference>
<dbReference type="SMART" id="SM00248">
    <property type="entry name" value="ANK"/>
    <property type="match status" value="1"/>
</dbReference>
<dbReference type="PROSITE" id="PS50297">
    <property type="entry name" value="ANK_REP_REGION"/>
    <property type="match status" value="1"/>
</dbReference>
<dbReference type="RefSeq" id="WP_322777489.1">
    <property type="nucleotide sequence ID" value="NZ_JARJFB010000180.1"/>
</dbReference>
<evidence type="ECO:0000313" key="4">
    <source>
        <dbReference type="EMBL" id="MEA0971579.1"/>
    </source>
</evidence>
<name>A0ABU5NEJ1_9RICK</name>
<dbReference type="Gene3D" id="1.25.40.20">
    <property type="entry name" value="Ankyrin repeat-containing domain"/>
    <property type="match status" value="1"/>
</dbReference>
<dbReference type="PROSITE" id="PS50088">
    <property type="entry name" value="ANK_REPEAT"/>
    <property type="match status" value="1"/>
</dbReference>
<dbReference type="InterPro" id="IPR002110">
    <property type="entry name" value="Ankyrin_rpt"/>
</dbReference>
<evidence type="ECO:0000313" key="5">
    <source>
        <dbReference type="Proteomes" id="UP001291687"/>
    </source>
</evidence>
<keyword evidence="2 3" id="KW-0040">ANK repeat</keyword>
<comment type="caution">
    <text evidence="4">The sequence shown here is derived from an EMBL/GenBank/DDBJ whole genome shotgun (WGS) entry which is preliminary data.</text>
</comment>
<dbReference type="PANTHER" id="PTHR24171">
    <property type="entry name" value="ANKYRIN REPEAT DOMAIN-CONTAINING PROTEIN 39-RELATED"/>
    <property type="match status" value="1"/>
</dbReference>
<dbReference type="InterPro" id="IPR036770">
    <property type="entry name" value="Ankyrin_rpt-contain_sf"/>
</dbReference>
<accession>A0ABU5NEJ1</accession>
<evidence type="ECO:0000256" key="2">
    <source>
        <dbReference type="ARBA" id="ARBA00023043"/>
    </source>
</evidence>
<sequence length="113" mass="13076">MSRELIQAAANNQINKIYECLLRGDSINFKENFFGNTALHNALICGHKNVVNLLLHYGANPAIPNNQGFTPYDIYDGTYHRFLDREFEHQQEESSDLMGNDFGDNYYYLNSDY</sequence>
<evidence type="ECO:0000256" key="3">
    <source>
        <dbReference type="PROSITE-ProRule" id="PRU00023"/>
    </source>
</evidence>
<gene>
    <name evidence="4" type="ORF">Megvenef_01561</name>
</gene>
<feature type="repeat" description="ANK" evidence="3">
    <location>
        <begin position="34"/>
        <end position="66"/>
    </location>
</feature>
<dbReference type="Pfam" id="PF12796">
    <property type="entry name" value="Ank_2"/>
    <property type="match status" value="1"/>
</dbReference>
<dbReference type="SUPFAM" id="SSF48403">
    <property type="entry name" value="Ankyrin repeat"/>
    <property type="match status" value="1"/>
</dbReference>
<evidence type="ECO:0000256" key="1">
    <source>
        <dbReference type="ARBA" id="ARBA00022737"/>
    </source>
</evidence>
<keyword evidence="1" id="KW-0677">Repeat</keyword>
<keyword evidence="5" id="KW-1185">Reference proteome</keyword>
<dbReference type="Proteomes" id="UP001291687">
    <property type="component" value="Unassembled WGS sequence"/>
</dbReference>